<dbReference type="GlyGen" id="Q54H98">
    <property type="glycosylation" value="1 site"/>
</dbReference>
<dbReference type="VEuPathDB" id="AmoebaDB:DDB_G0289607"/>
<gene>
    <name evidence="2" type="ORF">DDB_G0289607</name>
</gene>
<dbReference type="EMBL" id="AAFI02000147">
    <property type="protein sequence ID" value="EAL62621.1"/>
    <property type="molecule type" value="Genomic_DNA"/>
</dbReference>
<evidence type="ECO:0000313" key="2">
    <source>
        <dbReference type="EMBL" id="EAL62621.1"/>
    </source>
</evidence>
<dbReference type="OMA" id="YNATYQF"/>
<keyword evidence="3" id="KW-1185">Reference proteome</keyword>
<sequence length="193" mass="22740">MNYYYYTKKKKNEKYLFFRNNPTPSANQILFQSFAGKWSFNRKIVHKSVIDVSQQFTFSTIDKNNNNSNDISIVSGIASFKQLDNDEFSYQYQEEGILKQPDNTTFNISQRYIYRLKDDIISVYFDEKPERLFQTLDFNNSSLAKGHHLCGNDTYDAIYQLISPKEFNLIYSVLGPKKNYKITTTFLKIDDII</sequence>
<reference evidence="2 3" key="1">
    <citation type="journal article" date="2005" name="Nature">
        <title>The genome of the social amoeba Dictyostelium discoideum.</title>
        <authorList>
            <consortium name="The Dictyostelium discoideum Sequencing Consortium"/>
            <person name="Eichinger L."/>
            <person name="Pachebat J.A."/>
            <person name="Glockner G."/>
            <person name="Rajandream M.A."/>
            <person name="Sucgang R."/>
            <person name="Berriman M."/>
            <person name="Song J."/>
            <person name="Olsen R."/>
            <person name="Szafranski K."/>
            <person name="Xu Q."/>
            <person name="Tunggal B."/>
            <person name="Kummerfeld S."/>
            <person name="Madera M."/>
            <person name="Konfortov B.A."/>
            <person name="Rivero F."/>
            <person name="Bankier A.T."/>
            <person name="Lehmann R."/>
            <person name="Hamlin N."/>
            <person name="Davies R."/>
            <person name="Gaudet P."/>
            <person name="Fey P."/>
            <person name="Pilcher K."/>
            <person name="Chen G."/>
            <person name="Saunders D."/>
            <person name="Sodergren E."/>
            <person name="Davis P."/>
            <person name="Kerhornou A."/>
            <person name="Nie X."/>
            <person name="Hall N."/>
            <person name="Anjard C."/>
            <person name="Hemphill L."/>
            <person name="Bason N."/>
            <person name="Farbrother P."/>
            <person name="Desany B."/>
            <person name="Just E."/>
            <person name="Morio T."/>
            <person name="Rost R."/>
            <person name="Churcher C."/>
            <person name="Cooper J."/>
            <person name="Haydock S."/>
            <person name="van Driessche N."/>
            <person name="Cronin A."/>
            <person name="Goodhead I."/>
            <person name="Muzny D."/>
            <person name="Mourier T."/>
            <person name="Pain A."/>
            <person name="Lu M."/>
            <person name="Harper D."/>
            <person name="Lindsay R."/>
            <person name="Hauser H."/>
            <person name="James K."/>
            <person name="Quiles M."/>
            <person name="Madan Babu M."/>
            <person name="Saito T."/>
            <person name="Buchrieser C."/>
            <person name="Wardroper A."/>
            <person name="Felder M."/>
            <person name="Thangavelu M."/>
            <person name="Johnson D."/>
            <person name="Knights A."/>
            <person name="Loulseged H."/>
            <person name="Mungall K."/>
            <person name="Oliver K."/>
            <person name="Price C."/>
            <person name="Quail M.A."/>
            <person name="Urushihara H."/>
            <person name="Hernandez J."/>
            <person name="Rabbinowitsch E."/>
            <person name="Steffen D."/>
            <person name="Sanders M."/>
            <person name="Ma J."/>
            <person name="Kohara Y."/>
            <person name="Sharp S."/>
            <person name="Simmonds M."/>
            <person name="Spiegler S."/>
            <person name="Tivey A."/>
            <person name="Sugano S."/>
            <person name="White B."/>
            <person name="Walker D."/>
            <person name="Woodward J."/>
            <person name="Winckler T."/>
            <person name="Tanaka Y."/>
            <person name="Shaulsky G."/>
            <person name="Schleicher M."/>
            <person name="Weinstock G."/>
            <person name="Rosenthal A."/>
            <person name="Cox E.C."/>
            <person name="Chisholm R.L."/>
            <person name="Gibbs R."/>
            <person name="Loomis W.F."/>
            <person name="Platzer M."/>
            <person name="Kay R.R."/>
            <person name="Williams J."/>
            <person name="Dear P.H."/>
            <person name="Noegel A.A."/>
            <person name="Barrell B."/>
            <person name="Kuspa A."/>
        </authorList>
    </citation>
    <scope>NUCLEOTIDE SEQUENCE [LARGE SCALE GENOMIC DNA]</scope>
    <source>
        <strain evidence="2 3">AX4</strain>
    </source>
</reference>
<feature type="domain" description="DUF6314" evidence="1">
    <location>
        <begin position="34"/>
        <end position="186"/>
    </location>
</feature>
<accession>Q54H98</accession>
<dbReference type="GeneID" id="8627229"/>
<name>Q54H98_DICDI</name>
<dbReference type="Proteomes" id="UP000002195">
    <property type="component" value="Unassembled WGS sequence"/>
</dbReference>
<comment type="caution">
    <text evidence="2">The sequence shown here is derived from an EMBL/GenBank/DDBJ whole genome shotgun (WGS) entry which is preliminary data.</text>
</comment>
<dbReference type="AlphaFoldDB" id="Q54H98"/>
<evidence type="ECO:0000259" key="1">
    <source>
        <dbReference type="Pfam" id="PF19834"/>
    </source>
</evidence>
<organism evidence="2 3">
    <name type="scientific">Dictyostelium discoideum</name>
    <name type="common">Social amoeba</name>
    <dbReference type="NCBI Taxonomy" id="44689"/>
    <lineage>
        <taxon>Eukaryota</taxon>
        <taxon>Amoebozoa</taxon>
        <taxon>Evosea</taxon>
        <taxon>Eumycetozoa</taxon>
        <taxon>Dictyostelia</taxon>
        <taxon>Dictyosteliales</taxon>
        <taxon>Dictyosteliaceae</taxon>
        <taxon>Dictyostelium</taxon>
    </lineage>
</organism>
<dbReference type="PaxDb" id="44689-DDB0188488"/>
<dbReference type="InParanoid" id="Q54H98"/>
<dbReference type="RefSeq" id="XP_636126.1">
    <property type="nucleotide sequence ID" value="XM_631034.1"/>
</dbReference>
<dbReference type="HOGENOM" id="CLU_093209_0_0_1"/>
<dbReference type="KEGG" id="ddi:DDB_G0289607"/>
<dbReference type="dictyBase" id="DDB_G0289607"/>
<dbReference type="Pfam" id="PF19834">
    <property type="entry name" value="DUF6314"/>
    <property type="match status" value="1"/>
</dbReference>
<protein>
    <recommendedName>
        <fullName evidence="1">DUF6314 domain-containing protein</fullName>
    </recommendedName>
</protein>
<evidence type="ECO:0000313" key="3">
    <source>
        <dbReference type="Proteomes" id="UP000002195"/>
    </source>
</evidence>
<proteinExistence type="predicted"/>
<dbReference type="InterPro" id="IPR045632">
    <property type="entry name" value="DUF6314"/>
</dbReference>
<dbReference type="eggNOG" id="ENOG502SG7J">
    <property type="taxonomic scope" value="Eukaryota"/>
</dbReference>